<dbReference type="InterPro" id="IPR014001">
    <property type="entry name" value="Helicase_ATP-bd"/>
</dbReference>
<organism evidence="10 11">
    <name type="scientific">Streptomyces radiopugnans</name>
    <dbReference type="NCBI Taxonomy" id="403935"/>
    <lineage>
        <taxon>Bacteria</taxon>
        <taxon>Bacillati</taxon>
        <taxon>Actinomycetota</taxon>
        <taxon>Actinomycetes</taxon>
        <taxon>Kitasatosporales</taxon>
        <taxon>Streptomycetaceae</taxon>
        <taxon>Streptomyces</taxon>
    </lineage>
</organism>
<evidence type="ECO:0000313" key="10">
    <source>
        <dbReference type="EMBL" id="SEQ77287.1"/>
    </source>
</evidence>
<dbReference type="FunFam" id="3.40.50.300:FF:000190">
    <property type="entry name" value="ATP-dependent RNA helicase"/>
    <property type="match status" value="1"/>
</dbReference>
<gene>
    <name evidence="10" type="ORF">SAMN05216481_11527</name>
</gene>
<sequence length="935" mass="104578">MTEDMSPAERYAAARVRAAEQATALAPFRQMYDFELDPFQIEACRALEAGKGVLVAAPTGSGKTIVGEFAVHLALARGRKCFYTTPIKALSNQKYNDLVKRHGAQRVGLLTGDNSINSDAPVIVMTTEVLRNMLYAGSQALAGLGYVVMDEVHYLSDRFRGAVWEEVIIHLPESVTLVSLSATVSNAEEFGDWLDTVRGDTEVIVSEHRPVPLWQHVLAGRRMYDLFEEKNGRREVNPDLLRMAQLENSRLPAFRDRRRGKPVREADRERERRQRSRIWTPSRPEVIDQLDSQGLLPAITFIFSRAGCEAAVQQCLYAGLRLNDAGERARVRELVEERTASIPDEDLHVLGYFEWLEGLERGIAAHHAGMLPTFKEVVEELFVRGLVKAVFATETLALGINMPARSVVLEKLVKWNGEQHVDITPGEYTQLTGRAGRRGIDIEGHAVVLWQRGMDPGALAGLAGTRTYPLRSSFRPSYNMAVNLVSQFGRHRSRELLETSFAQFQADRAVVGISRRVQRNEEGLEGYREAMTCHLGDFEEYARLRRELKDRETELARQGALQRRAAAADSLEKLRPGDVIHVPTGKFAGLALVLDPGVPAGRSHGHRGWDHHDGPRPLVLTAARQVKRLASMDFPVPVEPLERMRIPKSFNPRSPQSRRDLASALRTKAGHHEPGHTRRRQRSEAADDTEIARLRKAIRAHPCHGCDEREAHARWAERYHRLKRDTRQLERRIEGRTNTIARTFDRVYALLSDLGYLRGDEVTDDGRRLARLYGELDLLASECLREGVWEGLSPTELAACASALVYEARSSDDALQPVLPGGKAKEALGEMVRIWGRLDALEEEHRINQSEGVGQREPDLGFAWAAYRWAEGDSLDSVLREAEMPAGDFVRWCKQLVDVLGQIAAAAPEGGTVARNARKASEKVLRGVVAYTSVG</sequence>
<dbReference type="InterPro" id="IPR050699">
    <property type="entry name" value="RNA-DNA_Helicase"/>
</dbReference>
<feature type="compositionally biased region" description="Basic and acidic residues" evidence="7">
    <location>
        <begin position="262"/>
        <end position="272"/>
    </location>
</feature>
<dbReference type="Pfam" id="PF00271">
    <property type="entry name" value="Helicase_C"/>
    <property type="match status" value="1"/>
</dbReference>
<dbReference type="InterPro" id="IPR012961">
    <property type="entry name" value="Ski2/MTR4_C"/>
</dbReference>
<dbReference type="CDD" id="cd18795">
    <property type="entry name" value="SF2_C_Ski2"/>
    <property type="match status" value="1"/>
</dbReference>
<dbReference type="PANTHER" id="PTHR12131:SF1">
    <property type="entry name" value="ATP-DEPENDENT RNA HELICASE SUPV3L1, MITOCHONDRIAL-RELATED"/>
    <property type="match status" value="1"/>
</dbReference>
<dbReference type="SMART" id="SM00490">
    <property type="entry name" value="HELICc"/>
    <property type="match status" value="1"/>
</dbReference>
<dbReference type="Gene3D" id="3.40.50.300">
    <property type="entry name" value="P-loop containing nucleotide triphosphate hydrolases"/>
    <property type="match status" value="2"/>
</dbReference>
<dbReference type="PANTHER" id="PTHR12131">
    <property type="entry name" value="ATP-DEPENDENT RNA AND DNA HELICASE"/>
    <property type="match status" value="1"/>
</dbReference>
<protein>
    <recommendedName>
        <fullName evidence="6">Probable helicase HelY</fullName>
    </recommendedName>
</protein>
<dbReference type="STRING" id="403935.SAMN05216481_11527"/>
<comment type="similarity">
    <text evidence="1">Belongs to the helicase family. SKI2 subfamily.</text>
</comment>
<keyword evidence="11" id="KW-1185">Reference proteome</keyword>
<dbReference type="Pfam" id="PF08148">
    <property type="entry name" value="DSHCT"/>
    <property type="match status" value="1"/>
</dbReference>
<dbReference type="Gene3D" id="1.10.3380.30">
    <property type="match status" value="1"/>
</dbReference>
<proteinExistence type="inferred from homology"/>
<dbReference type="InterPro" id="IPR001650">
    <property type="entry name" value="Helicase_C-like"/>
</dbReference>
<dbReference type="PROSITE" id="PS51192">
    <property type="entry name" value="HELICASE_ATP_BIND_1"/>
    <property type="match status" value="1"/>
</dbReference>
<dbReference type="PROSITE" id="PS51194">
    <property type="entry name" value="HELICASE_CTER"/>
    <property type="match status" value="1"/>
</dbReference>
<feature type="compositionally biased region" description="Basic and acidic residues" evidence="7">
    <location>
        <begin position="670"/>
        <end position="688"/>
    </location>
</feature>
<dbReference type="Pfam" id="PF26090">
    <property type="entry name" value="SH3_HelY"/>
    <property type="match status" value="1"/>
</dbReference>
<dbReference type="SUPFAM" id="SSF52540">
    <property type="entry name" value="P-loop containing nucleoside triphosphate hydrolases"/>
    <property type="match status" value="1"/>
</dbReference>
<feature type="region of interest" description="Disordered" evidence="7">
    <location>
        <begin position="256"/>
        <end position="277"/>
    </location>
</feature>
<evidence type="ECO:0000256" key="2">
    <source>
        <dbReference type="ARBA" id="ARBA00022741"/>
    </source>
</evidence>
<feature type="region of interest" description="Disordered" evidence="7">
    <location>
        <begin position="647"/>
        <end position="688"/>
    </location>
</feature>
<dbReference type="InterPro" id="IPR058621">
    <property type="entry name" value="SH3_HelY"/>
</dbReference>
<dbReference type="AlphaFoldDB" id="A0A1H9IRZ4"/>
<reference evidence="10 11" key="1">
    <citation type="submission" date="2016-10" db="EMBL/GenBank/DDBJ databases">
        <authorList>
            <person name="de Groot N.N."/>
        </authorList>
    </citation>
    <scope>NUCLEOTIDE SEQUENCE [LARGE SCALE GENOMIC DNA]</scope>
    <source>
        <strain evidence="10 11">CGMCC 4.3519</strain>
    </source>
</reference>
<evidence type="ECO:0000256" key="1">
    <source>
        <dbReference type="ARBA" id="ARBA00010140"/>
    </source>
</evidence>
<dbReference type="FunFam" id="3.40.50.300:FF:000774">
    <property type="entry name" value="ATP-dependent RNA helicase"/>
    <property type="match status" value="1"/>
</dbReference>
<evidence type="ECO:0000313" key="11">
    <source>
        <dbReference type="Proteomes" id="UP000199055"/>
    </source>
</evidence>
<keyword evidence="2" id="KW-0547">Nucleotide-binding</keyword>
<evidence type="ECO:0000259" key="8">
    <source>
        <dbReference type="PROSITE" id="PS51192"/>
    </source>
</evidence>
<dbReference type="GO" id="GO:0005524">
    <property type="term" value="F:ATP binding"/>
    <property type="evidence" value="ECO:0007669"/>
    <property type="project" value="UniProtKB-KW"/>
</dbReference>
<evidence type="ECO:0000256" key="3">
    <source>
        <dbReference type="ARBA" id="ARBA00022801"/>
    </source>
</evidence>
<evidence type="ECO:0000256" key="4">
    <source>
        <dbReference type="ARBA" id="ARBA00022806"/>
    </source>
</evidence>
<evidence type="ECO:0000256" key="7">
    <source>
        <dbReference type="SAM" id="MobiDB-lite"/>
    </source>
</evidence>
<feature type="domain" description="Helicase ATP-binding" evidence="8">
    <location>
        <begin position="44"/>
        <end position="202"/>
    </location>
</feature>
<name>A0A1H9IRZ4_9ACTN</name>
<dbReference type="InterPro" id="IPR027417">
    <property type="entry name" value="P-loop_NTPase"/>
</dbReference>
<dbReference type="EMBL" id="FOET01000015">
    <property type="protein sequence ID" value="SEQ77287.1"/>
    <property type="molecule type" value="Genomic_DNA"/>
</dbReference>
<dbReference type="GO" id="GO:0070478">
    <property type="term" value="P:nuclear-transcribed mRNA catabolic process, 3'-5' exonucleolytic nonsense-mediated decay"/>
    <property type="evidence" value="ECO:0007669"/>
    <property type="project" value="TreeGrafter"/>
</dbReference>
<evidence type="ECO:0000256" key="5">
    <source>
        <dbReference type="ARBA" id="ARBA00022840"/>
    </source>
</evidence>
<dbReference type="SMART" id="SM00487">
    <property type="entry name" value="DEXDc"/>
    <property type="match status" value="1"/>
</dbReference>
<accession>A0A1H9IRZ4</accession>
<dbReference type="GO" id="GO:0055087">
    <property type="term" value="C:Ski complex"/>
    <property type="evidence" value="ECO:0007669"/>
    <property type="project" value="TreeGrafter"/>
</dbReference>
<evidence type="ECO:0000256" key="6">
    <source>
        <dbReference type="ARBA" id="ARBA00067911"/>
    </source>
</evidence>
<dbReference type="Pfam" id="PF00270">
    <property type="entry name" value="DEAD"/>
    <property type="match status" value="1"/>
</dbReference>
<feature type="domain" description="Helicase C-terminal" evidence="9">
    <location>
        <begin position="282"/>
        <end position="486"/>
    </location>
</feature>
<dbReference type="GO" id="GO:0016787">
    <property type="term" value="F:hydrolase activity"/>
    <property type="evidence" value="ECO:0007669"/>
    <property type="project" value="UniProtKB-KW"/>
</dbReference>
<keyword evidence="5" id="KW-0067">ATP-binding</keyword>
<dbReference type="Proteomes" id="UP000199055">
    <property type="component" value="Unassembled WGS sequence"/>
</dbReference>
<evidence type="ECO:0000259" key="9">
    <source>
        <dbReference type="PROSITE" id="PS51194"/>
    </source>
</evidence>
<dbReference type="SMART" id="SM01142">
    <property type="entry name" value="DSHCT"/>
    <property type="match status" value="1"/>
</dbReference>
<dbReference type="FunFam" id="1.10.3380.30:FF:000012">
    <property type="entry name" value="Probable helicase HelY"/>
    <property type="match status" value="1"/>
</dbReference>
<dbReference type="GO" id="GO:0004386">
    <property type="term" value="F:helicase activity"/>
    <property type="evidence" value="ECO:0007669"/>
    <property type="project" value="UniProtKB-KW"/>
</dbReference>
<dbReference type="InterPro" id="IPR011545">
    <property type="entry name" value="DEAD/DEAH_box_helicase_dom"/>
</dbReference>
<keyword evidence="3" id="KW-0378">Hydrolase</keyword>
<dbReference type="RefSeq" id="WP_093662377.1">
    <property type="nucleotide sequence ID" value="NZ_FOET01000015.1"/>
</dbReference>
<dbReference type="GO" id="GO:0003676">
    <property type="term" value="F:nucleic acid binding"/>
    <property type="evidence" value="ECO:0007669"/>
    <property type="project" value="InterPro"/>
</dbReference>
<keyword evidence="4 10" id="KW-0347">Helicase</keyword>